<keyword evidence="5 9" id="KW-0479">Metal-binding</keyword>
<gene>
    <name evidence="11" type="ORF">FB45DRAFT_339649</name>
</gene>
<comment type="similarity">
    <text evidence="3 10">Belongs to the cytochrome P450 family.</text>
</comment>
<keyword evidence="7 9" id="KW-0408">Iron</keyword>
<dbReference type="Gene3D" id="1.10.630.10">
    <property type="entry name" value="Cytochrome P450"/>
    <property type="match status" value="1"/>
</dbReference>
<dbReference type="PROSITE" id="PS00086">
    <property type="entry name" value="CYTOCHROME_P450"/>
    <property type="match status" value="1"/>
</dbReference>
<dbReference type="Proteomes" id="UP001221142">
    <property type="component" value="Unassembled WGS sequence"/>
</dbReference>
<keyword evidence="6 10" id="KW-0560">Oxidoreductase</keyword>
<keyword evidence="4 9" id="KW-0349">Heme</keyword>
<name>A0AAD7B4P4_9AGAR</name>
<evidence type="ECO:0000256" key="8">
    <source>
        <dbReference type="ARBA" id="ARBA00023033"/>
    </source>
</evidence>
<dbReference type="EMBL" id="JARKIF010000037">
    <property type="protein sequence ID" value="KAJ7609821.1"/>
    <property type="molecule type" value="Genomic_DNA"/>
</dbReference>
<dbReference type="InterPro" id="IPR036396">
    <property type="entry name" value="Cyt_P450_sf"/>
</dbReference>
<dbReference type="SUPFAM" id="SSF48264">
    <property type="entry name" value="Cytochrome P450"/>
    <property type="match status" value="1"/>
</dbReference>
<evidence type="ECO:0000256" key="9">
    <source>
        <dbReference type="PIRSR" id="PIRSR602401-1"/>
    </source>
</evidence>
<proteinExistence type="inferred from homology"/>
<comment type="cofactor">
    <cofactor evidence="1 9">
        <name>heme</name>
        <dbReference type="ChEBI" id="CHEBI:30413"/>
    </cofactor>
</comment>
<feature type="binding site" description="axial binding residue" evidence="9">
    <location>
        <position position="408"/>
    </location>
    <ligand>
        <name>heme</name>
        <dbReference type="ChEBI" id="CHEBI:30413"/>
    </ligand>
    <ligandPart>
        <name>Fe</name>
        <dbReference type="ChEBI" id="CHEBI:18248"/>
    </ligandPart>
</feature>
<keyword evidence="8 10" id="KW-0503">Monooxygenase</keyword>
<dbReference type="GO" id="GO:0020037">
    <property type="term" value="F:heme binding"/>
    <property type="evidence" value="ECO:0007669"/>
    <property type="project" value="InterPro"/>
</dbReference>
<comment type="pathway">
    <text evidence="2">Secondary metabolite biosynthesis.</text>
</comment>
<dbReference type="InterPro" id="IPR050364">
    <property type="entry name" value="Cytochrome_P450_fung"/>
</dbReference>
<dbReference type="InterPro" id="IPR017972">
    <property type="entry name" value="Cyt_P450_CS"/>
</dbReference>
<dbReference type="GO" id="GO:0016705">
    <property type="term" value="F:oxidoreductase activity, acting on paired donors, with incorporation or reduction of molecular oxygen"/>
    <property type="evidence" value="ECO:0007669"/>
    <property type="project" value="InterPro"/>
</dbReference>
<dbReference type="PRINTS" id="PR00463">
    <property type="entry name" value="EP450I"/>
</dbReference>
<sequence>MRRLLPPGPKKRPIVGNLFDMPTRPWDACTDWSKEYDSDIIHLDMAGQSMVVLSSVEATQELLEKRSSMYSDRPPFPMVNDLMRWDFNLPFMRYGEQWRAHRRLFSEEFNMVAAQSFHQVERTAAHTLLRRLLADPAGFRGYLRQMTGEVIIGMTYGFEVQPKDDPYIALTESAIKYLAAARVPGKFFVDSIPLLKYIPEWFPGAAFQRFAKEGRVWSEKLREIPFEETKRRMAAGEASPCFTTKALHALEGEGRKTYYDETTVKNVAAAMYAAGADTTTTALYTFFLAMLANPEAQRKAQEEIDRVVGGLPDFETHKDELPYVAALIKEVLRWKSVLPLGVQHYTNEKDMYGGYLIPAGSLVIGNVWAILHDEKVYPDPHTFNPERFLGANPQPDPNAAFGFGRRICPGRHVATDSIWIAVVSVLAMFNITKEVSEDGEVVEPSYQYEGGAILAPLPFRCTITPRSAEAVRVVEGTGV</sequence>
<protein>
    <submittedName>
        <fullName evidence="11">Cytochrome P450</fullName>
    </submittedName>
</protein>
<evidence type="ECO:0000313" key="11">
    <source>
        <dbReference type="EMBL" id="KAJ7609821.1"/>
    </source>
</evidence>
<evidence type="ECO:0000256" key="3">
    <source>
        <dbReference type="ARBA" id="ARBA00010617"/>
    </source>
</evidence>
<evidence type="ECO:0000256" key="10">
    <source>
        <dbReference type="RuleBase" id="RU000461"/>
    </source>
</evidence>
<organism evidence="11 12">
    <name type="scientific">Roridomyces roridus</name>
    <dbReference type="NCBI Taxonomy" id="1738132"/>
    <lineage>
        <taxon>Eukaryota</taxon>
        <taxon>Fungi</taxon>
        <taxon>Dikarya</taxon>
        <taxon>Basidiomycota</taxon>
        <taxon>Agaricomycotina</taxon>
        <taxon>Agaricomycetes</taxon>
        <taxon>Agaricomycetidae</taxon>
        <taxon>Agaricales</taxon>
        <taxon>Marasmiineae</taxon>
        <taxon>Mycenaceae</taxon>
        <taxon>Roridomyces</taxon>
    </lineage>
</organism>
<dbReference type="CDD" id="cd11065">
    <property type="entry name" value="CYP64-like"/>
    <property type="match status" value="1"/>
</dbReference>
<dbReference type="InterPro" id="IPR001128">
    <property type="entry name" value="Cyt_P450"/>
</dbReference>
<evidence type="ECO:0000313" key="12">
    <source>
        <dbReference type="Proteomes" id="UP001221142"/>
    </source>
</evidence>
<keyword evidence="12" id="KW-1185">Reference proteome</keyword>
<evidence type="ECO:0000256" key="4">
    <source>
        <dbReference type="ARBA" id="ARBA00022617"/>
    </source>
</evidence>
<evidence type="ECO:0000256" key="2">
    <source>
        <dbReference type="ARBA" id="ARBA00005179"/>
    </source>
</evidence>
<dbReference type="GO" id="GO:0004497">
    <property type="term" value="F:monooxygenase activity"/>
    <property type="evidence" value="ECO:0007669"/>
    <property type="project" value="UniProtKB-KW"/>
</dbReference>
<dbReference type="Pfam" id="PF00067">
    <property type="entry name" value="p450"/>
    <property type="match status" value="1"/>
</dbReference>
<comment type="caution">
    <text evidence="11">The sequence shown here is derived from an EMBL/GenBank/DDBJ whole genome shotgun (WGS) entry which is preliminary data.</text>
</comment>
<accession>A0AAD7B4P4</accession>
<evidence type="ECO:0000256" key="5">
    <source>
        <dbReference type="ARBA" id="ARBA00022723"/>
    </source>
</evidence>
<reference evidence="11" key="1">
    <citation type="submission" date="2023-03" db="EMBL/GenBank/DDBJ databases">
        <title>Massive genome expansion in bonnet fungi (Mycena s.s.) driven by repeated elements and novel gene families across ecological guilds.</title>
        <authorList>
            <consortium name="Lawrence Berkeley National Laboratory"/>
            <person name="Harder C.B."/>
            <person name="Miyauchi S."/>
            <person name="Viragh M."/>
            <person name="Kuo A."/>
            <person name="Thoen E."/>
            <person name="Andreopoulos B."/>
            <person name="Lu D."/>
            <person name="Skrede I."/>
            <person name="Drula E."/>
            <person name="Henrissat B."/>
            <person name="Morin E."/>
            <person name="Kohler A."/>
            <person name="Barry K."/>
            <person name="LaButti K."/>
            <person name="Morin E."/>
            <person name="Salamov A."/>
            <person name="Lipzen A."/>
            <person name="Mereny Z."/>
            <person name="Hegedus B."/>
            <person name="Baldrian P."/>
            <person name="Stursova M."/>
            <person name="Weitz H."/>
            <person name="Taylor A."/>
            <person name="Grigoriev I.V."/>
            <person name="Nagy L.G."/>
            <person name="Martin F."/>
            <person name="Kauserud H."/>
        </authorList>
    </citation>
    <scope>NUCLEOTIDE SEQUENCE</scope>
    <source>
        <strain evidence="11">9284</strain>
    </source>
</reference>
<dbReference type="GO" id="GO:0005506">
    <property type="term" value="F:iron ion binding"/>
    <property type="evidence" value="ECO:0007669"/>
    <property type="project" value="InterPro"/>
</dbReference>
<dbReference type="PANTHER" id="PTHR46300">
    <property type="entry name" value="P450, PUTATIVE (EUROFUNG)-RELATED-RELATED"/>
    <property type="match status" value="1"/>
</dbReference>
<evidence type="ECO:0000256" key="7">
    <source>
        <dbReference type="ARBA" id="ARBA00023004"/>
    </source>
</evidence>
<dbReference type="AlphaFoldDB" id="A0AAD7B4P4"/>
<evidence type="ECO:0000256" key="1">
    <source>
        <dbReference type="ARBA" id="ARBA00001971"/>
    </source>
</evidence>
<dbReference type="InterPro" id="IPR002401">
    <property type="entry name" value="Cyt_P450_E_grp-I"/>
</dbReference>
<dbReference type="PANTHER" id="PTHR46300:SF7">
    <property type="entry name" value="P450, PUTATIVE (EUROFUNG)-RELATED"/>
    <property type="match status" value="1"/>
</dbReference>
<dbReference type="PRINTS" id="PR00385">
    <property type="entry name" value="P450"/>
</dbReference>
<evidence type="ECO:0000256" key="6">
    <source>
        <dbReference type="ARBA" id="ARBA00023002"/>
    </source>
</evidence>